<feature type="signal peptide" evidence="1">
    <location>
        <begin position="1"/>
        <end position="17"/>
    </location>
</feature>
<name>A0ABZ1CY31_9TREE</name>
<evidence type="ECO:0000313" key="4">
    <source>
        <dbReference type="EMBL" id="WRT66257.1"/>
    </source>
</evidence>
<organism evidence="4 5">
    <name type="scientific">Kwoniella shivajii</name>
    <dbReference type="NCBI Taxonomy" id="564305"/>
    <lineage>
        <taxon>Eukaryota</taxon>
        <taxon>Fungi</taxon>
        <taxon>Dikarya</taxon>
        <taxon>Basidiomycota</taxon>
        <taxon>Agaricomycotina</taxon>
        <taxon>Tremellomycetes</taxon>
        <taxon>Tremellales</taxon>
        <taxon>Cryptococcaceae</taxon>
        <taxon>Kwoniella</taxon>
    </lineage>
</organism>
<keyword evidence="5" id="KW-1185">Reference proteome</keyword>
<dbReference type="SUPFAM" id="SSF75304">
    <property type="entry name" value="Amidase signature (AS) enzymes"/>
    <property type="match status" value="1"/>
</dbReference>
<dbReference type="InterPro" id="IPR058329">
    <property type="entry name" value="Arp1_N"/>
</dbReference>
<evidence type="ECO:0000259" key="3">
    <source>
        <dbReference type="Pfam" id="PF26053"/>
    </source>
</evidence>
<feature type="domain" description="Scytalone dehydratase-like protein Arp1 N-terminal" evidence="3">
    <location>
        <begin position="100"/>
        <end position="172"/>
    </location>
</feature>
<dbReference type="Proteomes" id="UP001329825">
    <property type="component" value="Chromosome 4"/>
</dbReference>
<reference evidence="4 5" key="1">
    <citation type="submission" date="2024-01" db="EMBL/GenBank/DDBJ databases">
        <title>Comparative genomics of Cryptococcus and Kwoniella reveals pathogenesis evolution and contrasting modes of karyotype evolution via chromosome fusion or intercentromeric recombination.</title>
        <authorList>
            <person name="Coelho M.A."/>
            <person name="David-Palma M."/>
            <person name="Shea T."/>
            <person name="Bowers K."/>
            <person name="McGinley-Smith S."/>
            <person name="Mohammad A.W."/>
            <person name="Gnirke A."/>
            <person name="Yurkov A.M."/>
            <person name="Nowrousian M."/>
            <person name="Sun S."/>
            <person name="Cuomo C.A."/>
            <person name="Heitman J."/>
        </authorList>
    </citation>
    <scope>NUCLEOTIDE SEQUENCE [LARGE SCALE GENOMIC DNA]</scope>
    <source>
        <strain evidence="4">CBS 11374</strain>
    </source>
</reference>
<feature type="chain" id="PRO_5045624065" description="Amidase domain-containing protein" evidence="1">
    <location>
        <begin position="18"/>
        <end position="685"/>
    </location>
</feature>
<dbReference type="PANTHER" id="PTHR46310:SF7">
    <property type="entry name" value="AMIDASE 1"/>
    <property type="match status" value="1"/>
</dbReference>
<evidence type="ECO:0008006" key="6">
    <source>
        <dbReference type="Google" id="ProtNLM"/>
    </source>
</evidence>
<dbReference type="InterPro" id="IPR036928">
    <property type="entry name" value="AS_sf"/>
</dbReference>
<keyword evidence="1" id="KW-0732">Signal</keyword>
<evidence type="ECO:0000259" key="2">
    <source>
        <dbReference type="Pfam" id="PF01425"/>
    </source>
</evidence>
<dbReference type="EMBL" id="CP141884">
    <property type="protein sequence ID" value="WRT66257.1"/>
    <property type="molecule type" value="Genomic_DNA"/>
</dbReference>
<gene>
    <name evidence="4" type="ORF">IL334_003210</name>
</gene>
<dbReference type="Pfam" id="PF26053">
    <property type="entry name" value="DUF8016"/>
    <property type="match status" value="1"/>
</dbReference>
<sequence length="685" mass="76050">MFIYSSILPCYLLFATASPLTAIRELIFQSPLDLSEPSLRLQSVSGISITQSEKELFYQLDNVHYFTPYSFPAHTVSATGFPDLDDAFHPLVILPISKPKEGIFTIQHMEPLIESYLSEDDVLSKSFFETVILHPDSDSDDFNLEMTVIGYLMREMNTKRIILDERLSINVAAPGPALPGIPIHTISAKSLKEGIAGPCVVQYGEDRNFDLYPVSRLYSDYYKTFVSGIYPLNDGQGTYKTLNKIDEHGNKLIPVPSRHYAKGSKKPLAGERAAIKDVYYVKGVPTSAGSRVFAAWRGDVYTTASSVQKLDENGAVIVGKVKTAGPFSPRGDHYQSCGTSSSGPSCALAAYDWLDFTVASDTGGSIRGPAAVVGLYGNKPTQGIIPLDGVVPLFKFTDTAGIFTRSPSKLKKILETWYGDSPVNRRHNHLPKTLLVPSDDFPTMRKDIKFMVMDFLQAVGSTFGMKVEMINQTAIHPHDGNSHGSDDMMTIGDFDVAAEMWQWQTLASQVVEAYEHVNGGRFPPVGSEMSTNMRRARNTTWGDDEFNRMTRKLEFTAKSFNDIIGRDEETCSKTIYAEPMALNQMPEYREQKLNDMTERLSPRINPLYPSTPSSISGAPHYIVPIGQVPFKSLVSDQWEYQTVSMSLMAYPGCDFMLLDLIDKLEKAGVITEVKTGRTTFDVVSE</sequence>
<feature type="domain" description="Amidase" evidence="2">
    <location>
        <begin position="259"/>
        <end position="431"/>
    </location>
</feature>
<protein>
    <recommendedName>
        <fullName evidence="6">Amidase domain-containing protein</fullName>
    </recommendedName>
</protein>
<evidence type="ECO:0000313" key="5">
    <source>
        <dbReference type="Proteomes" id="UP001329825"/>
    </source>
</evidence>
<evidence type="ECO:0000256" key="1">
    <source>
        <dbReference type="SAM" id="SignalP"/>
    </source>
</evidence>
<dbReference type="RefSeq" id="XP_062790997.1">
    <property type="nucleotide sequence ID" value="XM_062934946.1"/>
</dbReference>
<proteinExistence type="predicted"/>
<dbReference type="InterPro" id="IPR023631">
    <property type="entry name" value="Amidase_dom"/>
</dbReference>
<dbReference type="Pfam" id="PF01425">
    <property type="entry name" value="Amidase"/>
    <property type="match status" value="1"/>
</dbReference>
<dbReference type="PANTHER" id="PTHR46310">
    <property type="entry name" value="AMIDASE 1"/>
    <property type="match status" value="1"/>
</dbReference>
<dbReference type="Gene3D" id="3.90.1300.10">
    <property type="entry name" value="Amidase signature (AS) domain"/>
    <property type="match status" value="1"/>
</dbReference>
<accession>A0ABZ1CY31</accession>
<dbReference type="GeneID" id="87955341"/>